<gene>
    <name evidence="2" type="ORF">JZ751_017941</name>
</gene>
<dbReference type="InterPro" id="IPR008983">
    <property type="entry name" value="Tumour_necrosis_fac-like_dom"/>
</dbReference>
<proteinExistence type="predicted"/>
<sequence>MLNGKPVISAFAGDRDVTREAATNGVLLFLDRKDKVYLKLEQGNLQGGWQYSTFSGFLLFPFLRYRAKAAVCVEVVSRTTLENLRSWQKSMAFCTRR</sequence>
<dbReference type="Gene3D" id="2.60.120.40">
    <property type="match status" value="1"/>
</dbReference>
<comment type="caution">
    <text evidence="2">The sequence shown here is derived from an EMBL/GenBank/DDBJ whole genome shotgun (WGS) entry which is preliminary data.</text>
</comment>
<reference evidence="2" key="1">
    <citation type="thesis" date="2021" institute="BYU ScholarsArchive" country="Provo, UT, USA">
        <title>Applications of and Algorithms for Genome Assembly and Genomic Analyses with an Emphasis on Marine Teleosts.</title>
        <authorList>
            <person name="Pickett B.D."/>
        </authorList>
    </citation>
    <scope>NUCLEOTIDE SEQUENCE</scope>
    <source>
        <strain evidence="2">HI-2016</strain>
    </source>
</reference>
<evidence type="ECO:0000313" key="3">
    <source>
        <dbReference type="Proteomes" id="UP000824540"/>
    </source>
</evidence>
<feature type="domain" description="C1q" evidence="1">
    <location>
        <begin position="1"/>
        <end position="65"/>
    </location>
</feature>
<accession>A0A8T2PPT8</accession>
<dbReference type="EMBL" id="JAFBMS010000004">
    <property type="protein sequence ID" value="KAG9353364.1"/>
    <property type="molecule type" value="Genomic_DNA"/>
</dbReference>
<evidence type="ECO:0000313" key="2">
    <source>
        <dbReference type="EMBL" id="KAG9353364.1"/>
    </source>
</evidence>
<name>A0A8T2PPT8_9TELE</name>
<dbReference type="InterPro" id="IPR001073">
    <property type="entry name" value="C1q_dom"/>
</dbReference>
<organism evidence="2 3">
    <name type="scientific">Albula glossodonta</name>
    <name type="common">roundjaw bonefish</name>
    <dbReference type="NCBI Taxonomy" id="121402"/>
    <lineage>
        <taxon>Eukaryota</taxon>
        <taxon>Metazoa</taxon>
        <taxon>Chordata</taxon>
        <taxon>Craniata</taxon>
        <taxon>Vertebrata</taxon>
        <taxon>Euteleostomi</taxon>
        <taxon>Actinopterygii</taxon>
        <taxon>Neopterygii</taxon>
        <taxon>Teleostei</taxon>
        <taxon>Albuliformes</taxon>
        <taxon>Albulidae</taxon>
        <taxon>Albula</taxon>
    </lineage>
</organism>
<dbReference type="Proteomes" id="UP000824540">
    <property type="component" value="Unassembled WGS sequence"/>
</dbReference>
<dbReference type="PROSITE" id="PS50871">
    <property type="entry name" value="C1Q"/>
    <property type="match status" value="1"/>
</dbReference>
<dbReference type="SUPFAM" id="SSF49842">
    <property type="entry name" value="TNF-like"/>
    <property type="match status" value="1"/>
</dbReference>
<dbReference type="Pfam" id="PF00386">
    <property type="entry name" value="C1q"/>
    <property type="match status" value="1"/>
</dbReference>
<dbReference type="PRINTS" id="PR00007">
    <property type="entry name" value="COMPLEMNTC1Q"/>
</dbReference>
<dbReference type="AlphaFoldDB" id="A0A8T2PPT8"/>
<keyword evidence="3" id="KW-1185">Reference proteome</keyword>
<protein>
    <recommendedName>
        <fullName evidence="1">C1q domain-containing protein</fullName>
    </recommendedName>
</protein>
<evidence type="ECO:0000259" key="1">
    <source>
        <dbReference type="PROSITE" id="PS50871"/>
    </source>
</evidence>
<dbReference type="OrthoDB" id="10070467at2759"/>